<protein>
    <submittedName>
        <fullName evidence="3">Protein transport protein Sec61 subunit alpha</fullName>
    </submittedName>
</protein>
<reference evidence="3 4" key="2">
    <citation type="submission" date="2024-05" db="EMBL/GenBank/DDBJ databases">
        <authorList>
            <person name="Chen Y."/>
            <person name="Shah S."/>
            <person name="Dougan E. K."/>
            <person name="Thang M."/>
            <person name="Chan C."/>
        </authorList>
    </citation>
    <scope>NUCLEOTIDE SEQUENCE [LARGE SCALE GENOMIC DNA]</scope>
</reference>
<accession>A0A9P1DNA5</accession>
<keyword evidence="4" id="KW-1185">Reference proteome</keyword>
<evidence type="ECO:0000313" key="3">
    <source>
        <dbReference type="EMBL" id="CAL4799361.1"/>
    </source>
</evidence>
<keyword evidence="1" id="KW-0732">Signal</keyword>
<proteinExistence type="predicted"/>
<dbReference type="EMBL" id="CAMXCT020005331">
    <property type="protein sequence ID" value="CAL1165424.1"/>
    <property type="molecule type" value="Genomic_DNA"/>
</dbReference>
<evidence type="ECO:0000313" key="4">
    <source>
        <dbReference type="Proteomes" id="UP001152797"/>
    </source>
</evidence>
<sequence length="134" mass="15633">ARARWLRRWWAFLAALLSLKPGLFNFAMDDARSKAEEILRKKVWSVRKKWELLKSYSPEKTEAVLASFVLPKDLAARCHLPEGTTWLDAVKTFRRDADPVDLWRQVEAHPIVEYVHVQCQSCGRRVPDNFPAEE</sequence>
<evidence type="ECO:0000256" key="1">
    <source>
        <dbReference type="SAM" id="SignalP"/>
    </source>
</evidence>
<evidence type="ECO:0000313" key="2">
    <source>
        <dbReference type="EMBL" id="CAI4012049.1"/>
    </source>
</evidence>
<feature type="non-terminal residue" evidence="2">
    <location>
        <position position="1"/>
    </location>
</feature>
<dbReference type="Proteomes" id="UP001152797">
    <property type="component" value="Unassembled WGS sequence"/>
</dbReference>
<dbReference type="EMBL" id="CAMXCT010005331">
    <property type="protein sequence ID" value="CAI4012049.1"/>
    <property type="molecule type" value="Genomic_DNA"/>
</dbReference>
<dbReference type="AlphaFoldDB" id="A0A9P1DNA5"/>
<feature type="signal peptide" evidence="1">
    <location>
        <begin position="1"/>
        <end position="25"/>
    </location>
</feature>
<reference evidence="2" key="1">
    <citation type="submission" date="2022-10" db="EMBL/GenBank/DDBJ databases">
        <authorList>
            <person name="Chen Y."/>
            <person name="Dougan E. K."/>
            <person name="Chan C."/>
            <person name="Rhodes N."/>
            <person name="Thang M."/>
        </authorList>
    </citation>
    <scope>NUCLEOTIDE SEQUENCE</scope>
</reference>
<name>A0A9P1DNA5_9DINO</name>
<dbReference type="EMBL" id="CAMXCT030005331">
    <property type="protein sequence ID" value="CAL4799361.1"/>
    <property type="molecule type" value="Genomic_DNA"/>
</dbReference>
<gene>
    <name evidence="2" type="ORF">C1SCF055_LOCUS37151</name>
</gene>
<organism evidence="2">
    <name type="scientific">Cladocopium goreaui</name>
    <dbReference type="NCBI Taxonomy" id="2562237"/>
    <lineage>
        <taxon>Eukaryota</taxon>
        <taxon>Sar</taxon>
        <taxon>Alveolata</taxon>
        <taxon>Dinophyceae</taxon>
        <taxon>Suessiales</taxon>
        <taxon>Symbiodiniaceae</taxon>
        <taxon>Cladocopium</taxon>
    </lineage>
</organism>
<feature type="non-terminal residue" evidence="2">
    <location>
        <position position="134"/>
    </location>
</feature>
<comment type="caution">
    <text evidence="2">The sequence shown here is derived from an EMBL/GenBank/DDBJ whole genome shotgun (WGS) entry which is preliminary data.</text>
</comment>
<feature type="chain" id="PRO_5043271486" evidence="1">
    <location>
        <begin position="26"/>
        <end position="134"/>
    </location>
</feature>